<comment type="caution">
    <text evidence="4">The sequence shown here is derived from an EMBL/GenBank/DDBJ whole genome shotgun (WGS) entry which is preliminary data.</text>
</comment>
<dbReference type="InterPro" id="IPR041698">
    <property type="entry name" value="Methyltransf_25"/>
</dbReference>
<dbReference type="EC" id="2.1.1.-" evidence="4"/>
<evidence type="ECO:0000313" key="4">
    <source>
        <dbReference type="EMBL" id="KMT22672.1"/>
    </source>
</evidence>
<dbReference type="PANTHER" id="PTHR43861">
    <property type="entry name" value="TRANS-ACONITATE 2-METHYLTRANSFERASE-RELATED"/>
    <property type="match status" value="1"/>
</dbReference>
<sequence length="246" mass="29179">MNEQYTYISQVYDKMIEMDYDKWKQFIEGYFKSNDEVIKGKKCLELGCGTGNMTLCLKEIGLEVTALDISEEMLNVAEEKLRLKNYKVNFVNGDMVDISLNKKFNYIFSFCDGYNYLTEDEDISNSFLSVYEHLSDDGYFVFDISSNYKLLNEIGNKSFTLNEDDLCYIWDNYVEDNIVEMYITFFMREGNIYKRFDEVHYQRAYDTNYIKKLLYEAGFKSVNTYNDYENKPSDEKSLRVVFVAKK</sequence>
<dbReference type="PATRIC" id="fig|1121307.3.peg.120"/>
<dbReference type="AlphaFoldDB" id="A0A0J8DA01"/>
<feature type="domain" description="Methyltransferase" evidence="3">
    <location>
        <begin position="44"/>
        <end position="138"/>
    </location>
</feature>
<dbReference type="PANTHER" id="PTHR43861:SF1">
    <property type="entry name" value="TRANS-ACONITATE 2-METHYLTRANSFERASE"/>
    <property type="match status" value="1"/>
</dbReference>
<keyword evidence="2 4" id="KW-0808">Transferase</keyword>
<dbReference type="STRING" id="1121307.CLCY_11c00060"/>
<dbReference type="CDD" id="cd02440">
    <property type="entry name" value="AdoMet_MTases"/>
    <property type="match status" value="1"/>
</dbReference>
<dbReference type="Gene3D" id="3.40.50.150">
    <property type="entry name" value="Vaccinia Virus protein VP39"/>
    <property type="match status" value="1"/>
</dbReference>
<keyword evidence="1 4" id="KW-0489">Methyltransferase</keyword>
<dbReference type="RefSeq" id="WP_048569692.1">
    <property type="nucleotide sequence ID" value="NZ_LFVU01000005.1"/>
</dbReference>
<dbReference type="SUPFAM" id="SSF53335">
    <property type="entry name" value="S-adenosyl-L-methionine-dependent methyltransferases"/>
    <property type="match status" value="1"/>
</dbReference>
<dbReference type="Pfam" id="PF13649">
    <property type="entry name" value="Methyltransf_25"/>
    <property type="match status" value="1"/>
</dbReference>
<dbReference type="GO" id="GO:0032259">
    <property type="term" value="P:methylation"/>
    <property type="evidence" value="ECO:0007669"/>
    <property type="project" value="UniProtKB-KW"/>
</dbReference>
<name>A0A0J8DA01_CLOCY</name>
<gene>
    <name evidence="4" type="ORF">CLCY_11c00060</name>
</gene>
<evidence type="ECO:0000256" key="2">
    <source>
        <dbReference type="ARBA" id="ARBA00022679"/>
    </source>
</evidence>
<dbReference type="InterPro" id="IPR029063">
    <property type="entry name" value="SAM-dependent_MTases_sf"/>
</dbReference>
<dbReference type="Proteomes" id="UP000036756">
    <property type="component" value="Unassembled WGS sequence"/>
</dbReference>
<evidence type="ECO:0000259" key="3">
    <source>
        <dbReference type="Pfam" id="PF13649"/>
    </source>
</evidence>
<evidence type="ECO:0000256" key="1">
    <source>
        <dbReference type="ARBA" id="ARBA00022603"/>
    </source>
</evidence>
<dbReference type="OrthoDB" id="9811589at2"/>
<reference evidence="4 5" key="1">
    <citation type="submission" date="2015-06" db="EMBL/GenBank/DDBJ databases">
        <title>Draft genome sequence of the purine-degrading Clostridium cylindrosporum HC-1 (DSM 605).</title>
        <authorList>
            <person name="Poehlein A."/>
            <person name="Schiel-Bengelsdorf B."/>
            <person name="Bengelsdorf F."/>
            <person name="Daniel R."/>
            <person name="Duerre P."/>
        </authorList>
    </citation>
    <scope>NUCLEOTIDE SEQUENCE [LARGE SCALE GENOMIC DNA]</scope>
    <source>
        <strain evidence="4 5">DSM 605</strain>
    </source>
</reference>
<evidence type="ECO:0000313" key="5">
    <source>
        <dbReference type="Proteomes" id="UP000036756"/>
    </source>
</evidence>
<protein>
    <submittedName>
        <fullName evidence="4">Putative methyltransferase</fullName>
        <ecNumber evidence="4">2.1.1.-</ecNumber>
    </submittedName>
</protein>
<dbReference type="Gene3D" id="2.20.25.110">
    <property type="entry name" value="S-adenosyl-L-methionine-dependent methyltransferases"/>
    <property type="match status" value="1"/>
</dbReference>
<dbReference type="EMBL" id="LFVU01000005">
    <property type="protein sequence ID" value="KMT22672.1"/>
    <property type="molecule type" value="Genomic_DNA"/>
</dbReference>
<keyword evidence="5" id="KW-1185">Reference proteome</keyword>
<accession>A0A0J8DA01</accession>
<dbReference type="GO" id="GO:0008168">
    <property type="term" value="F:methyltransferase activity"/>
    <property type="evidence" value="ECO:0007669"/>
    <property type="project" value="UniProtKB-KW"/>
</dbReference>
<proteinExistence type="predicted"/>
<organism evidence="4 5">
    <name type="scientific">Clostridium cylindrosporum DSM 605</name>
    <dbReference type="NCBI Taxonomy" id="1121307"/>
    <lineage>
        <taxon>Bacteria</taxon>
        <taxon>Bacillati</taxon>
        <taxon>Bacillota</taxon>
        <taxon>Clostridia</taxon>
        <taxon>Eubacteriales</taxon>
        <taxon>Clostridiaceae</taxon>
        <taxon>Clostridium</taxon>
    </lineage>
</organism>